<feature type="compositionally biased region" description="Low complexity" evidence="12">
    <location>
        <begin position="770"/>
        <end position="781"/>
    </location>
</feature>
<evidence type="ECO:0000256" key="10">
    <source>
        <dbReference type="ARBA" id="ARBA00034617"/>
    </source>
</evidence>
<dbReference type="GO" id="GO:0005524">
    <property type="term" value="F:ATP binding"/>
    <property type="evidence" value="ECO:0007669"/>
    <property type="project" value="UniProtKB-KW"/>
</dbReference>
<feature type="compositionally biased region" description="Basic and acidic residues" evidence="12">
    <location>
        <begin position="1804"/>
        <end position="1823"/>
    </location>
</feature>
<dbReference type="Pfam" id="PF00271">
    <property type="entry name" value="Helicase_C"/>
    <property type="match status" value="1"/>
</dbReference>
<feature type="compositionally biased region" description="Low complexity" evidence="12">
    <location>
        <begin position="1831"/>
        <end position="1848"/>
    </location>
</feature>
<feature type="compositionally biased region" description="Acidic residues" evidence="12">
    <location>
        <begin position="339"/>
        <end position="348"/>
    </location>
</feature>
<dbReference type="FunFam" id="3.40.50.300:FF:001975">
    <property type="entry name" value="ATP-dependent DNA helicase"/>
    <property type="match status" value="1"/>
</dbReference>
<dbReference type="PROSITE" id="PS51194">
    <property type="entry name" value="HELICASE_CTER"/>
    <property type="match status" value="1"/>
</dbReference>
<feature type="compositionally biased region" description="Basic and acidic residues" evidence="12">
    <location>
        <begin position="315"/>
        <end position="338"/>
    </location>
</feature>
<evidence type="ECO:0000256" key="9">
    <source>
        <dbReference type="ARBA" id="ARBA00023242"/>
    </source>
</evidence>
<feature type="compositionally biased region" description="Polar residues" evidence="12">
    <location>
        <begin position="910"/>
        <end position="922"/>
    </location>
</feature>
<feature type="region of interest" description="Disordered" evidence="12">
    <location>
        <begin position="1750"/>
        <end position="1914"/>
    </location>
</feature>
<dbReference type="FunFam" id="3.40.50.300:FF:000296">
    <property type="entry name" value="ATP-dependent DNA helicase RecQ"/>
    <property type="match status" value="1"/>
</dbReference>
<dbReference type="PROSITE" id="PS51192">
    <property type="entry name" value="HELICASE_ATP_BIND_1"/>
    <property type="match status" value="1"/>
</dbReference>
<dbReference type="GO" id="GO:0000724">
    <property type="term" value="P:double-strand break repair via homologous recombination"/>
    <property type="evidence" value="ECO:0007669"/>
    <property type="project" value="TreeGrafter"/>
</dbReference>
<comment type="catalytic activity">
    <reaction evidence="10">
        <text>Couples ATP hydrolysis with the unwinding of duplex DNA by translocating in the 3'-5' direction.</text>
        <dbReference type="EC" id="5.6.2.4"/>
    </reaction>
</comment>
<evidence type="ECO:0000256" key="8">
    <source>
        <dbReference type="ARBA" id="ARBA00023235"/>
    </source>
</evidence>
<feature type="compositionally biased region" description="Acidic residues" evidence="12">
    <location>
        <begin position="1563"/>
        <end position="1590"/>
    </location>
</feature>
<dbReference type="SMART" id="SM00490">
    <property type="entry name" value="HELICc"/>
    <property type="match status" value="1"/>
</dbReference>
<dbReference type="NCBIfam" id="TIGR00614">
    <property type="entry name" value="recQ_fam"/>
    <property type="match status" value="1"/>
</dbReference>
<feature type="compositionally biased region" description="Basic and acidic residues" evidence="12">
    <location>
        <begin position="1591"/>
        <end position="1603"/>
    </location>
</feature>
<feature type="region of interest" description="Disordered" evidence="12">
    <location>
        <begin position="1514"/>
        <end position="1639"/>
    </location>
</feature>
<keyword evidence="4" id="KW-0378">Hydrolase</keyword>
<feature type="compositionally biased region" description="Acidic residues" evidence="12">
    <location>
        <begin position="1750"/>
        <end position="1779"/>
    </location>
</feature>
<dbReference type="GO" id="GO:0005694">
    <property type="term" value="C:chromosome"/>
    <property type="evidence" value="ECO:0007669"/>
    <property type="project" value="TreeGrafter"/>
</dbReference>
<dbReference type="InterPro" id="IPR011545">
    <property type="entry name" value="DEAD/DEAH_box_helicase_dom"/>
</dbReference>
<dbReference type="EC" id="5.6.2.4" evidence="11"/>
<comment type="subcellular location">
    <subcellularLocation>
        <location evidence="1">Nucleus</location>
    </subcellularLocation>
</comment>
<dbReference type="SMART" id="SM00487">
    <property type="entry name" value="DEXDc"/>
    <property type="match status" value="1"/>
</dbReference>
<gene>
    <name evidence="15" type="ORF">QBC35DRAFT_451223</name>
</gene>
<keyword evidence="7" id="KW-0238">DNA-binding</keyword>
<evidence type="ECO:0000256" key="2">
    <source>
        <dbReference type="ARBA" id="ARBA00005446"/>
    </source>
</evidence>
<dbReference type="Proteomes" id="UP001302126">
    <property type="component" value="Unassembled WGS sequence"/>
</dbReference>
<keyword evidence="5 15" id="KW-0347">Helicase</keyword>
<feature type="compositionally biased region" description="Basic and acidic residues" evidence="12">
    <location>
        <begin position="540"/>
        <end position="549"/>
    </location>
</feature>
<feature type="compositionally biased region" description="Low complexity" evidence="12">
    <location>
        <begin position="244"/>
        <end position="254"/>
    </location>
</feature>
<feature type="compositionally biased region" description="Basic and acidic residues" evidence="12">
    <location>
        <begin position="472"/>
        <end position="482"/>
    </location>
</feature>
<dbReference type="GO" id="GO:0005737">
    <property type="term" value="C:cytoplasm"/>
    <property type="evidence" value="ECO:0007669"/>
    <property type="project" value="TreeGrafter"/>
</dbReference>
<feature type="region of interest" description="Disordered" evidence="12">
    <location>
        <begin position="315"/>
        <end position="350"/>
    </location>
</feature>
<dbReference type="Pfam" id="PF00270">
    <property type="entry name" value="DEAD"/>
    <property type="match status" value="1"/>
</dbReference>
<dbReference type="GO" id="GO:0005634">
    <property type="term" value="C:nucleus"/>
    <property type="evidence" value="ECO:0007669"/>
    <property type="project" value="UniProtKB-SubCell"/>
</dbReference>
<evidence type="ECO:0000259" key="14">
    <source>
        <dbReference type="PROSITE" id="PS51194"/>
    </source>
</evidence>
<comment type="similarity">
    <text evidence="2">Belongs to the helicase family. RecQ subfamily.</text>
</comment>
<keyword evidence="8" id="KW-0413">Isomerase</keyword>
<dbReference type="InterPro" id="IPR002464">
    <property type="entry name" value="DNA/RNA_helicase_DEAH_CS"/>
</dbReference>
<protein>
    <recommendedName>
        <fullName evidence="11">DNA 3'-5' helicase</fullName>
        <ecNumber evidence="11">5.6.2.4</ecNumber>
    </recommendedName>
</protein>
<feature type="compositionally biased region" description="Polar residues" evidence="12">
    <location>
        <begin position="564"/>
        <end position="582"/>
    </location>
</feature>
<dbReference type="InterPro" id="IPR001650">
    <property type="entry name" value="Helicase_C-like"/>
</dbReference>
<dbReference type="PANTHER" id="PTHR13710:SF153">
    <property type="entry name" value="RECQ-LIKE DNA HELICASE BLM"/>
    <property type="match status" value="1"/>
</dbReference>
<evidence type="ECO:0000256" key="3">
    <source>
        <dbReference type="ARBA" id="ARBA00022741"/>
    </source>
</evidence>
<evidence type="ECO:0000256" key="6">
    <source>
        <dbReference type="ARBA" id="ARBA00022840"/>
    </source>
</evidence>
<feature type="region of interest" description="Disordered" evidence="12">
    <location>
        <begin position="731"/>
        <end position="750"/>
    </location>
</feature>
<feature type="compositionally biased region" description="Low complexity" evidence="12">
    <location>
        <begin position="80"/>
        <end position="96"/>
    </location>
</feature>
<feature type="region of interest" description="Disordered" evidence="12">
    <location>
        <begin position="525"/>
        <end position="583"/>
    </location>
</feature>
<evidence type="ECO:0000256" key="4">
    <source>
        <dbReference type="ARBA" id="ARBA00022801"/>
    </source>
</evidence>
<dbReference type="Pfam" id="PF16124">
    <property type="entry name" value="RecQ_Zn_bind"/>
    <property type="match status" value="1"/>
</dbReference>
<evidence type="ECO:0000313" key="15">
    <source>
        <dbReference type="EMBL" id="KAK4188559.1"/>
    </source>
</evidence>
<evidence type="ECO:0000259" key="13">
    <source>
        <dbReference type="PROSITE" id="PS51192"/>
    </source>
</evidence>
<feature type="region of interest" description="Disordered" evidence="12">
    <location>
        <begin position="72"/>
        <end position="205"/>
    </location>
</feature>
<dbReference type="GO" id="GO:0009378">
    <property type="term" value="F:four-way junction helicase activity"/>
    <property type="evidence" value="ECO:0007669"/>
    <property type="project" value="TreeGrafter"/>
</dbReference>
<reference evidence="15" key="1">
    <citation type="journal article" date="2023" name="Mol. Phylogenet. Evol.">
        <title>Genome-scale phylogeny and comparative genomics of the fungal order Sordariales.</title>
        <authorList>
            <person name="Hensen N."/>
            <person name="Bonometti L."/>
            <person name="Westerberg I."/>
            <person name="Brannstrom I.O."/>
            <person name="Guillou S."/>
            <person name="Cros-Aarteil S."/>
            <person name="Calhoun S."/>
            <person name="Haridas S."/>
            <person name="Kuo A."/>
            <person name="Mondo S."/>
            <person name="Pangilinan J."/>
            <person name="Riley R."/>
            <person name="LaButti K."/>
            <person name="Andreopoulos B."/>
            <person name="Lipzen A."/>
            <person name="Chen C."/>
            <person name="Yan M."/>
            <person name="Daum C."/>
            <person name="Ng V."/>
            <person name="Clum A."/>
            <person name="Steindorff A."/>
            <person name="Ohm R.A."/>
            <person name="Martin F."/>
            <person name="Silar P."/>
            <person name="Natvig D.O."/>
            <person name="Lalanne C."/>
            <person name="Gautier V."/>
            <person name="Ament-Velasquez S.L."/>
            <person name="Kruys A."/>
            <person name="Hutchinson M.I."/>
            <person name="Powell A.J."/>
            <person name="Barry K."/>
            <person name="Miller A.N."/>
            <person name="Grigoriev I.V."/>
            <person name="Debuchy R."/>
            <person name="Gladieux P."/>
            <person name="Hiltunen Thoren M."/>
            <person name="Johannesson H."/>
        </authorList>
    </citation>
    <scope>NUCLEOTIDE SEQUENCE</scope>
    <source>
        <strain evidence="15">PSN309</strain>
    </source>
</reference>
<feature type="compositionally biased region" description="Low complexity" evidence="12">
    <location>
        <begin position="1858"/>
        <end position="1877"/>
    </location>
</feature>
<dbReference type="SUPFAM" id="SSF52540">
    <property type="entry name" value="P-loop containing nucleoside triphosphate hydrolases"/>
    <property type="match status" value="1"/>
</dbReference>
<dbReference type="Gene3D" id="1.10.10.10">
    <property type="entry name" value="Winged helix-like DNA-binding domain superfamily/Winged helix DNA-binding domain"/>
    <property type="match status" value="1"/>
</dbReference>
<dbReference type="InterPro" id="IPR032284">
    <property type="entry name" value="RecQ_Zn-bd"/>
</dbReference>
<dbReference type="Gene3D" id="3.40.50.300">
    <property type="entry name" value="P-loop containing nucleotide triphosphate hydrolases"/>
    <property type="match status" value="2"/>
</dbReference>
<feature type="region of interest" description="Disordered" evidence="12">
    <location>
        <begin position="244"/>
        <end position="278"/>
    </location>
</feature>
<feature type="region of interest" description="Disordered" evidence="12">
    <location>
        <begin position="760"/>
        <end position="798"/>
    </location>
</feature>
<keyword evidence="6" id="KW-0067">ATP-binding</keyword>
<dbReference type="GO" id="GO:0016787">
    <property type="term" value="F:hydrolase activity"/>
    <property type="evidence" value="ECO:0007669"/>
    <property type="project" value="UniProtKB-KW"/>
</dbReference>
<feature type="domain" description="Helicase ATP-binding" evidence="13">
    <location>
        <begin position="992"/>
        <end position="1174"/>
    </location>
</feature>
<dbReference type="PANTHER" id="PTHR13710">
    <property type="entry name" value="DNA HELICASE RECQ FAMILY MEMBER"/>
    <property type="match status" value="1"/>
</dbReference>
<organism evidence="15 16">
    <name type="scientific">Podospora australis</name>
    <dbReference type="NCBI Taxonomy" id="1536484"/>
    <lineage>
        <taxon>Eukaryota</taxon>
        <taxon>Fungi</taxon>
        <taxon>Dikarya</taxon>
        <taxon>Ascomycota</taxon>
        <taxon>Pezizomycotina</taxon>
        <taxon>Sordariomycetes</taxon>
        <taxon>Sordariomycetidae</taxon>
        <taxon>Sordariales</taxon>
        <taxon>Podosporaceae</taxon>
        <taxon>Podospora</taxon>
    </lineage>
</organism>
<feature type="compositionally biased region" description="Gly residues" evidence="12">
    <location>
        <begin position="1890"/>
        <end position="1914"/>
    </location>
</feature>
<feature type="region of interest" description="Disordered" evidence="12">
    <location>
        <begin position="430"/>
        <end position="512"/>
    </location>
</feature>
<dbReference type="GO" id="GO:0043138">
    <property type="term" value="F:3'-5' DNA helicase activity"/>
    <property type="evidence" value="ECO:0007669"/>
    <property type="project" value="UniProtKB-EC"/>
</dbReference>
<keyword evidence="3" id="KW-0547">Nucleotide-binding</keyword>
<evidence type="ECO:0000256" key="7">
    <source>
        <dbReference type="ARBA" id="ARBA00023125"/>
    </source>
</evidence>
<feature type="domain" description="Helicase C-terminal" evidence="14">
    <location>
        <begin position="1199"/>
        <end position="1346"/>
    </location>
</feature>
<proteinExistence type="inferred from homology"/>
<dbReference type="InterPro" id="IPR004589">
    <property type="entry name" value="DNA_helicase_ATP-dep_RecQ"/>
</dbReference>
<evidence type="ECO:0000256" key="1">
    <source>
        <dbReference type="ARBA" id="ARBA00004123"/>
    </source>
</evidence>
<dbReference type="GO" id="GO:0003677">
    <property type="term" value="F:DNA binding"/>
    <property type="evidence" value="ECO:0007669"/>
    <property type="project" value="UniProtKB-KW"/>
</dbReference>
<feature type="compositionally biased region" description="Pro residues" evidence="12">
    <location>
        <begin position="161"/>
        <end position="176"/>
    </location>
</feature>
<accession>A0AAN7AJ45</accession>
<dbReference type="CDD" id="cd17920">
    <property type="entry name" value="DEXHc_RecQ"/>
    <property type="match status" value="1"/>
</dbReference>
<evidence type="ECO:0000256" key="5">
    <source>
        <dbReference type="ARBA" id="ARBA00022806"/>
    </source>
</evidence>
<dbReference type="InterPro" id="IPR014001">
    <property type="entry name" value="Helicase_ATP-bd"/>
</dbReference>
<sequence length="1914" mass="211403">MPSTITVAFAVARAYFSGTRQHNAFSLLAEDSEESDGINAGRLRQWKKKFQSLMTRNNLAVHLRFLLDNQTRPAPPNHISHSLPASAPAAAVTSTSDGSRGSTHPIPAPSSTPSFSSRASTSSTTISSARPLLNNSIPKPAPLPNPARARDLGSPSRNNPHPTPLLNPTQTIPPPQTESLRRKATNHAASHGSQHQEDTDEVAVSGKGMAKLSAVSGLRPKLASVRDQSPIRSLQSAYAASTATAKQSSSVSSSPVPPPAAPVSRTRPHNLSTAHNFEVDDEDFEAAIDLTEDDRCDDSSPVLVFGEDQRLWREDYAERPEPLPKRGKKRTSEEYEAKDSDEENDEYPDINQLVNPSSVLRSTSKRHAASTATTAARTKIAASPCPQVAGGSRFFQGATQSVPTTTFGPRTFTPSQPIVSPVRLRHIAVPITSRDDSISSPQRKRKSPSISDFSSDAMMEDAATVSQPQAKDQPKRMKRDVVMDSDDEFTTPPPDSSGMVPESSPCRPPPRATAIHQAMDVDTDLPAHGVTAPPSSSPKKASEPPKEPAEVQAVGEVAAHKEQPISSANSAAQSGDSQSSLGSEIGRNKHVLQLYLQQPSVLERMRKAIMDEVNANAEQFKRCLVQRAPKEETEKVKSARPLLLAKQKVLTDIQTEHENLKDLTIKRDVLIDKIEHAFLSDLDTTALEEELQVLNEQLELQEKVLVKHLLKAGIDDLDFLKDTNDPIAAPDSPCTPVMLTKPPSHKSRSLEDGVIPEYRSQSQTVHPEVSRAGSRQASQSATHHAARTPFAQPTQPEIGCAENTWPPQSDAFRLGTTPTIRSTQTAQSRSVTQFSGSTLVASHQVNRSSVDVQARDIDSDEDRMAAMFEFEAEFPPKSIPKQAQQHDYLDDDDDNWLELEASHNVERQQRQQLSGVTGTGDNRLTRPVLLESSGNVGPIPGRRSATKVPPPLERKPSIPPELMRYPWSKDVRRALKDRFRMTSFRQNQLEAMNATLAGKDAFVLMPTGGGKSLCYQLPAMIQSGRTTGVTIVVSPLLSLMHDQVHHLEALGIDAATFNSEIKMNIRQHILDSFEHDNPEHHLQLLYVTPEMLANEHSSIRRGLEKLHRKKKIARLVIDEAHCVSQWGHDFRPDYQALGKFRDNFPGVPLMALTASATKLVKMDVLRNLRMTGCEVFTQSFNRTNLFYEVLPKPVSKAYQVIADMIKTKYNGQTGIIYTTARATCESIADHLRNEGIKAMHYHALLPNKLEVQQEWQRGETHVIVATIAFGMGIDKPDVRFVIHHTMPKSLEGYYQETGRAGRDGKPSDCILFFTYSDIPGLRRMILSDDKDKTVARRTPDEKRRQIQMLEQMMFYCINTASCRREQVLRYFDETFDPSQCNKKCDYCARGYKVKLKELDLTDWAHAVCQMLPHLSKSGAPMGRIANAVAGRDAKNNAHLPGFKAVKGARNTDVYRVILALENEGAIWAEAISAAHGGAHSYYHANMNSPVFKAYLQKTRRLRLMVPEEDIFDRKVTTKKSHKENSSPRKAARGKGPPPSTNISSPVLAPLRSKRTKQVSLSVFDDEAEAEDEDEDEEECISDDDDDDDDDGQRHPDGYAKDDFVVSDGEESDHPPVRPQKSSAKRQQTLDELGTSSSHDISRLDPILQDIVESFVVEAKQHEAKLRAARKIMEPGFTDQQYRDMIKEWTTTKANMYTIRGVPQDKVDTWGQYFVPLVQRWHKEYQAMMYGPQSVPPVKPGKRPVVIDLISDDDGADYESEAGGKDEDDENMPWPDDEDHDGIKHDSDDEADDGRYSNHFPNPGAHDKVAQAWHRKYDEMKENNAKTSAATPSSSFRPSYSKGSSSGPGYKHGKKSYARKGSSSRGSFGRAGSSTGGVSKRRSSGARSGSTFGGGGGKSKGRSRGAGGGIPTMPH</sequence>
<dbReference type="EMBL" id="MU864387">
    <property type="protein sequence ID" value="KAK4188559.1"/>
    <property type="molecule type" value="Genomic_DNA"/>
</dbReference>
<comment type="caution">
    <text evidence="15">The sequence shown here is derived from an EMBL/GenBank/DDBJ whole genome shotgun (WGS) entry which is preliminary data.</text>
</comment>
<keyword evidence="9" id="KW-0539">Nucleus</keyword>
<evidence type="ECO:0000256" key="11">
    <source>
        <dbReference type="ARBA" id="ARBA00034808"/>
    </source>
</evidence>
<dbReference type="InterPro" id="IPR036388">
    <property type="entry name" value="WH-like_DNA-bd_sf"/>
</dbReference>
<evidence type="ECO:0000256" key="12">
    <source>
        <dbReference type="SAM" id="MobiDB-lite"/>
    </source>
</evidence>
<name>A0AAN7AJ45_9PEZI</name>
<evidence type="ECO:0000313" key="16">
    <source>
        <dbReference type="Proteomes" id="UP001302126"/>
    </source>
</evidence>
<feature type="compositionally biased region" description="Low complexity" evidence="12">
    <location>
        <begin position="109"/>
        <end position="131"/>
    </location>
</feature>
<reference evidence="15" key="2">
    <citation type="submission" date="2023-05" db="EMBL/GenBank/DDBJ databases">
        <authorList>
            <consortium name="Lawrence Berkeley National Laboratory"/>
            <person name="Steindorff A."/>
            <person name="Hensen N."/>
            <person name="Bonometti L."/>
            <person name="Westerberg I."/>
            <person name="Brannstrom I.O."/>
            <person name="Guillou S."/>
            <person name="Cros-Aarteil S."/>
            <person name="Calhoun S."/>
            <person name="Haridas S."/>
            <person name="Kuo A."/>
            <person name="Mondo S."/>
            <person name="Pangilinan J."/>
            <person name="Riley R."/>
            <person name="Labutti K."/>
            <person name="Andreopoulos B."/>
            <person name="Lipzen A."/>
            <person name="Chen C."/>
            <person name="Yanf M."/>
            <person name="Daum C."/>
            <person name="Ng V."/>
            <person name="Clum A."/>
            <person name="Ohm R."/>
            <person name="Martin F."/>
            <person name="Silar P."/>
            <person name="Natvig D."/>
            <person name="Lalanne C."/>
            <person name="Gautier V."/>
            <person name="Ament-Velasquez S.L."/>
            <person name="Kruys A."/>
            <person name="Hutchinson M.I."/>
            <person name="Powell A.J."/>
            <person name="Barry K."/>
            <person name="Miller A.N."/>
            <person name="Grigoriev I.V."/>
            <person name="Debuchy R."/>
            <person name="Gladieux P."/>
            <person name="Thoren M.H."/>
            <person name="Johannesson H."/>
        </authorList>
    </citation>
    <scope>NUCLEOTIDE SEQUENCE</scope>
    <source>
        <strain evidence="15">PSN309</strain>
    </source>
</reference>
<feature type="region of interest" description="Disordered" evidence="12">
    <location>
        <begin position="905"/>
        <end position="957"/>
    </location>
</feature>
<dbReference type="PROSITE" id="PS00690">
    <property type="entry name" value="DEAH_ATP_HELICASE"/>
    <property type="match status" value="1"/>
</dbReference>
<keyword evidence="16" id="KW-1185">Reference proteome</keyword>
<dbReference type="InterPro" id="IPR027417">
    <property type="entry name" value="P-loop_NTPase"/>
</dbReference>
<dbReference type="CDD" id="cd18794">
    <property type="entry name" value="SF2_C_RecQ"/>
    <property type="match status" value="1"/>
</dbReference>